<dbReference type="WBParaSite" id="ES5_v2.g23488.t1">
    <property type="protein sequence ID" value="ES5_v2.g23488.t1"/>
    <property type="gene ID" value="ES5_v2.g23488"/>
</dbReference>
<sequence length="616" mass="70000">MSKSVKKGKKDDEKGNRRHVFNFNKDVYTDVSPIVNAFRSFWYQSTSDKNCNKARDFKIEKKMLTFLVSIIQGIPIPEAESLLIWQSSEIVTAFITKEDGTLMDDEEQLKKFCSFIFEKEGKVLCGRIYKENEITPYFTTIDESRAMNLMVIRWNSGSYGMSTMMNPFCRSGTMACGSCKVKYGSRRSHTSRCKHKCSSCFGIGDNFPCQQELADGAWIKCDKCCLDFKSKQCYDQHLISACKNQKKCKLCNHTYQIVRGAGDTHICSNSYCFHCNQSHPKNDRKSGKNYCYIQKAKISPKDFLRILYVFYDIETIQKLLKRLGVKRPNSCRELLDCLKKRRVVPNANSPGPSTSQAPVPSSSQVSIDSCSEDDDDCLSCSDDEEDSPSCSQDSGIIHVDNMENALPELAEPCTSKYVDSHHEDADEFGILHHKNENEIGKDFKQRVMNKYKGKVNFEHVANLLHSLIRCSDCINDTSDDRHCIYCKRVSSTFTSIPSHLLPGSSSVNIVHSDDVTGAFMEYLKELSQAPDFSAVYIYGHNAARFDTHFVLKAFTDRNYQTSSLIMKGNSIIDAVISAGQGIEKSLHFRDTFRIIPVALRAFQESFDLGEFMYKFE</sequence>
<evidence type="ECO:0000313" key="1">
    <source>
        <dbReference type="Proteomes" id="UP000887579"/>
    </source>
</evidence>
<accession>A0AC34G1F5</accession>
<organism evidence="1 2">
    <name type="scientific">Panagrolaimus sp. ES5</name>
    <dbReference type="NCBI Taxonomy" id="591445"/>
    <lineage>
        <taxon>Eukaryota</taxon>
        <taxon>Metazoa</taxon>
        <taxon>Ecdysozoa</taxon>
        <taxon>Nematoda</taxon>
        <taxon>Chromadorea</taxon>
        <taxon>Rhabditida</taxon>
        <taxon>Tylenchina</taxon>
        <taxon>Panagrolaimomorpha</taxon>
        <taxon>Panagrolaimoidea</taxon>
        <taxon>Panagrolaimidae</taxon>
        <taxon>Panagrolaimus</taxon>
    </lineage>
</organism>
<evidence type="ECO:0000313" key="2">
    <source>
        <dbReference type="WBParaSite" id="ES5_v2.g23488.t1"/>
    </source>
</evidence>
<protein>
    <submittedName>
        <fullName evidence="2">DNA-directed DNA polymerase</fullName>
    </submittedName>
</protein>
<name>A0AC34G1F5_9BILA</name>
<reference evidence="2" key="1">
    <citation type="submission" date="2022-11" db="UniProtKB">
        <authorList>
            <consortium name="WormBaseParasite"/>
        </authorList>
    </citation>
    <scope>IDENTIFICATION</scope>
</reference>
<proteinExistence type="predicted"/>
<dbReference type="Proteomes" id="UP000887579">
    <property type="component" value="Unplaced"/>
</dbReference>